<dbReference type="EMBL" id="JAPQKT010000006">
    <property type="protein sequence ID" value="KAJ5226780.1"/>
    <property type="molecule type" value="Genomic_DNA"/>
</dbReference>
<reference evidence="1" key="2">
    <citation type="journal article" date="2023" name="IMA Fungus">
        <title>Comparative genomic study of the Penicillium genus elucidates a diverse pangenome and 15 lateral gene transfer events.</title>
        <authorList>
            <person name="Petersen C."/>
            <person name="Sorensen T."/>
            <person name="Nielsen M.R."/>
            <person name="Sondergaard T.E."/>
            <person name="Sorensen J.L."/>
            <person name="Fitzpatrick D.A."/>
            <person name="Frisvad J.C."/>
            <person name="Nielsen K.L."/>
        </authorList>
    </citation>
    <scope>NUCLEOTIDE SEQUENCE</scope>
    <source>
        <strain evidence="1">IBT 23319</strain>
    </source>
</reference>
<proteinExistence type="predicted"/>
<sequence>MALGTKIGGSPHILTGMIRLACIRDWLPETVVKAKELQSPVGCGGDVVRDGPWQSILPHQSMSCINKQGQEREMMMD</sequence>
<accession>A0A9W9NVD4</accession>
<comment type="caution">
    <text evidence="1">The sequence shown here is derived from an EMBL/GenBank/DDBJ whole genome shotgun (WGS) entry which is preliminary data.</text>
</comment>
<name>A0A9W9NVD4_PENCI</name>
<evidence type="ECO:0000313" key="2">
    <source>
        <dbReference type="Proteomes" id="UP001147733"/>
    </source>
</evidence>
<organism evidence="1 2">
    <name type="scientific">Penicillium citrinum</name>
    <dbReference type="NCBI Taxonomy" id="5077"/>
    <lineage>
        <taxon>Eukaryota</taxon>
        <taxon>Fungi</taxon>
        <taxon>Dikarya</taxon>
        <taxon>Ascomycota</taxon>
        <taxon>Pezizomycotina</taxon>
        <taxon>Eurotiomycetes</taxon>
        <taxon>Eurotiomycetidae</taxon>
        <taxon>Eurotiales</taxon>
        <taxon>Aspergillaceae</taxon>
        <taxon>Penicillium</taxon>
    </lineage>
</organism>
<dbReference type="RefSeq" id="XP_056499145.1">
    <property type="nucleotide sequence ID" value="XM_056645704.1"/>
</dbReference>
<protein>
    <submittedName>
        <fullName evidence="1">Uncharacterized protein</fullName>
    </submittedName>
</protein>
<reference evidence="1" key="1">
    <citation type="submission" date="2022-11" db="EMBL/GenBank/DDBJ databases">
        <authorList>
            <person name="Petersen C."/>
        </authorList>
    </citation>
    <scope>NUCLEOTIDE SEQUENCE</scope>
    <source>
        <strain evidence="1">IBT 23319</strain>
    </source>
</reference>
<keyword evidence="2" id="KW-1185">Reference proteome</keyword>
<dbReference type="AlphaFoldDB" id="A0A9W9NVD4"/>
<dbReference type="Proteomes" id="UP001147733">
    <property type="component" value="Unassembled WGS sequence"/>
</dbReference>
<gene>
    <name evidence="1" type="ORF">N7469_006786</name>
</gene>
<dbReference type="GeneID" id="81384871"/>
<evidence type="ECO:0000313" key="1">
    <source>
        <dbReference type="EMBL" id="KAJ5226780.1"/>
    </source>
</evidence>